<proteinExistence type="predicted"/>
<sequence>MKFIYEDAQLVKTANGMPEMDENNQPKINITKYNFLRTLNTEEMFRNETGQEMNAQLAEVLQTLMNVEKDNPTPGDIQRVTSLDTIDAIHQVLKFMYAEKKGDILVQNEETRANYEELDLYEKEVIGKYFRRI</sequence>
<dbReference type="EMBL" id="KC013029">
    <property type="protein sequence ID" value="AFY98517.1"/>
    <property type="molecule type" value="Genomic_DNA"/>
</dbReference>
<protein>
    <submittedName>
        <fullName evidence="1">Uncharacterized protein</fullName>
    </submittedName>
</protein>
<dbReference type="Proteomes" id="UP000202777">
    <property type="component" value="Segment"/>
</dbReference>
<gene>
    <name evidence="1" type="ORF">phiLNTR3_024</name>
</gene>
<evidence type="ECO:0000313" key="1">
    <source>
        <dbReference type="EMBL" id="AFY98517.1"/>
    </source>
</evidence>
<organism evidence="1 2">
    <name type="scientific">Leuconostoc phage phiLNTR3</name>
    <dbReference type="NCBI Taxonomy" id="1262521"/>
    <lineage>
        <taxon>Viruses</taxon>
        <taxon>Duplodnaviria</taxon>
        <taxon>Heunggongvirae</taxon>
        <taxon>Uroviricota</taxon>
        <taxon>Caudoviricetes</taxon>
        <taxon>Mccleskeyvirinae</taxon>
        <taxon>Unaquatrovirus</taxon>
        <taxon>Leuconostoc virus LNTR3</taxon>
    </lineage>
</organism>
<dbReference type="GeneID" id="19736329"/>
<accession>A0A059PAR7</accession>
<dbReference type="RefSeq" id="YP_009044231.1">
    <property type="nucleotide sequence ID" value="NC_024378.1"/>
</dbReference>
<evidence type="ECO:0000313" key="2">
    <source>
        <dbReference type="Proteomes" id="UP000202777"/>
    </source>
</evidence>
<reference evidence="1 2" key="1">
    <citation type="journal article" date="2014" name="Int. J. Food Microbiol.">
        <title>Sequence and comparative analysis of Leuconostoc dairy bacteriophages.</title>
        <authorList>
            <person name="Kot W."/>
            <person name="Hansen L.H."/>
            <person name="Neve H."/>
            <person name="Hammer K."/>
            <person name="Jacobsen S."/>
            <person name="Pedersen P.D."/>
            <person name="Sorensen S.J."/>
            <person name="Heller K.J."/>
            <person name="Vogensen F.K."/>
        </authorList>
    </citation>
    <scope>NUCLEOTIDE SEQUENCE [LARGE SCALE GENOMIC DNA]</scope>
</reference>
<dbReference type="KEGG" id="vg:19736329"/>
<name>A0A059PAR7_9CAUD</name>